<comment type="subcellular location">
    <subcellularLocation>
        <location evidence="1">Membrane</location>
        <topology evidence="1">Single-pass membrane protein</topology>
    </subcellularLocation>
</comment>
<feature type="region of interest" description="Disordered" evidence="5">
    <location>
        <begin position="285"/>
        <end position="310"/>
    </location>
</feature>
<dbReference type="Gene3D" id="2.60.120.260">
    <property type="entry name" value="Galactose-binding domain-like"/>
    <property type="match status" value="1"/>
</dbReference>
<dbReference type="PANTHER" id="PTHR15549">
    <property type="entry name" value="PAIRED IMMUNOGLOBULIN-LIKE TYPE 2 RECEPTOR"/>
    <property type="match status" value="1"/>
</dbReference>
<sequence>MSLWNFTLDDTSPFFSYAPYADGSNSGLGNGWIPWYSSSGYLSSNGEGGSGTSYHRTSLSGASVTLAFYGTGVDLYGLANCTYEVTLDNAPYSPKSVPSQMLASISNLTEATHTVTLKATPTGATEQLAFDRAMVFTPLVDNQVPAEEFFDNTDTSVLRYSGDWTPGSAPGIPNATVSHPWQETFDAGASVSMDIGVGAVGVSLWGMANWGNWDFNVSIDGGPPNTYNGSTFWKIPDALLYYQGGLDPTKNHTVTLANTTLKMKLALNSMRVYKIDNAAAAATSSSALPDSSSSSQASPSVSSSSSPGKHSSINAGAIAGPVVVVLLLGLVGAYFLWWRSRRNRSFSKPTIDMSQDNLYTDHPLTPHRPMLPLSNNSSAVGLTSPGHDTASMYSTQISGPPGATVMTWGYNDEQNTVSDSSTTTSRLLVANSASSSDGMSGHGHRFGEKAPLNPVAAAAPAPPVAAASTTQNTPDIDQIIELIAQRIDRGREGGAGDSVAPPQYRG</sequence>
<dbReference type="AlphaFoldDB" id="A0AAD7FBT8"/>
<dbReference type="Proteomes" id="UP001221142">
    <property type="component" value="Unassembled WGS sequence"/>
</dbReference>
<proteinExistence type="predicted"/>
<dbReference type="InterPro" id="IPR051694">
    <property type="entry name" value="Immunoregulatory_rcpt-like"/>
</dbReference>
<evidence type="ECO:0000313" key="7">
    <source>
        <dbReference type="EMBL" id="KAJ7610921.1"/>
    </source>
</evidence>
<evidence type="ECO:0000256" key="4">
    <source>
        <dbReference type="ARBA" id="ARBA00023136"/>
    </source>
</evidence>
<dbReference type="EMBL" id="JARKIF010000034">
    <property type="protein sequence ID" value="KAJ7610921.1"/>
    <property type="molecule type" value="Genomic_DNA"/>
</dbReference>
<feature type="region of interest" description="Disordered" evidence="5">
    <location>
        <begin position="487"/>
        <end position="506"/>
    </location>
</feature>
<evidence type="ECO:0000256" key="6">
    <source>
        <dbReference type="SAM" id="Phobius"/>
    </source>
</evidence>
<name>A0AAD7FBT8_9AGAR</name>
<reference evidence="7" key="1">
    <citation type="submission" date="2023-03" db="EMBL/GenBank/DDBJ databases">
        <title>Massive genome expansion in bonnet fungi (Mycena s.s.) driven by repeated elements and novel gene families across ecological guilds.</title>
        <authorList>
            <consortium name="Lawrence Berkeley National Laboratory"/>
            <person name="Harder C.B."/>
            <person name="Miyauchi S."/>
            <person name="Viragh M."/>
            <person name="Kuo A."/>
            <person name="Thoen E."/>
            <person name="Andreopoulos B."/>
            <person name="Lu D."/>
            <person name="Skrede I."/>
            <person name="Drula E."/>
            <person name="Henrissat B."/>
            <person name="Morin E."/>
            <person name="Kohler A."/>
            <person name="Barry K."/>
            <person name="LaButti K."/>
            <person name="Morin E."/>
            <person name="Salamov A."/>
            <person name="Lipzen A."/>
            <person name="Mereny Z."/>
            <person name="Hegedus B."/>
            <person name="Baldrian P."/>
            <person name="Stursova M."/>
            <person name="Weitz H."/>
            <person name="Taylor A."/>
            <person name="Grigoriev I.V."/>
            <person name="Nagy L.G."/>
            <person name="Martin F."/>
            <person name="Kauserud H."/>
        </authorList>
    </citation>
    <scope>NUCLEOTIDE SEQUENCE</scope>
    <source>
        <strain evidence="7">9284</strain>
    </source>
</reference>
<keyword evidence="4 6" id="KW-0472">Membrane</keyword>
<evidence type="ECO:0000256" key="5">
    <source>
        <dbReference type="SAM" id="MobiDB-lite"/>
    </source>
</evidence>
<evidence type="ECO:0000256" key="2">
    <source>
        <dbReference type="ARBA" id="ARBA00022692"/>
    </source>
</evidence>
<organism evidence="7 8">
    <name type="scientific">Roridomyces roridus</name>
    <dbReference type="NCBI Taxonomy" id="1738132"/>
    <lineage>
        <taxon>Eukaryota</taxon>
        <taxon>Fungi</taxon>
        <taxon>Dikarya</taxon>
        <taxon>Basidiomycota</taxon>
        <taxon>Agaricomycotina</taxon>
        <taxon>Agaricomycetes</taxon>
        <taxon>Agaricomycetidae</taxon>
        <taxon>Agaricales</taxon>
        <taxon>Marasmiineae</taxon>
        <taxon>Mycenaceae</taxon>
        <taxon>Roridomyces</taxon>
    </lineage>
</organism>
<accession>A0AAD7FBT8</accession>
<evidence type="ECO:0000313" key="8">
    <source>
        <dbReference type="Proteomes" id="UP001221142"/>
    </source>
</evidence>
<keyword evidence="3 6" id="KW-1133">Transmembrane helix</keyword>
<dbReference type="PANTHER" id="PTHR15549:SF26">
    <property type="entry name" value="AXIAL BUDDING PATTERN PROTEIN 2-RELATED"/>
    <property type="match status" value="1"/>
</dbReference>
<gene>
    <name evidence="7" type="ORF">FB45DRAFT_942030</name>
</gene>
<dbReference type="GO" id="GO:0071944">
    <property type="term" value="C:cell periphery"/>
    <property type="evidence" value="ECO:0007669"/>
    <property type="project" value="UniProtKB-ARBA"/>
</dbReference>
<dbReference type="GO" id="GO:0016020">
    <property type="term" value="C:membrane"/>
    <property type="evidence" value="ECO:0007669"/>
    <property type="project" value="UniProtKB-SubCell"/>
</dbReference>
<keyword evidence="2 6" id="KW-0812">Transmembrane</keyword>
<evidence type="ECO:0000256" key="1">
    <source>
        <dbReference type="ARBA" id="ARBA00004167"/>
    </source>
</evidence>
<feature type="transmembrane region" description="Helical" evidence="6">
    <location>
        <begin position="315"/>
        <end position="338"/>
    </location>
</feature>
<evidence type="ECO:0000256" key="3">
    <source>
        <dbReference type="ARBA" id="ARBA00022989"/>
    </source>
</evidence>
<keyword evidence="8" id="KW-1185">Reference proteome</keyword>
<protein>
    <submittedName>
        <fullName evidence="7">Uncharacterized protein</fullName>
    </submittedName>
</protein>
<comment type="caution">
    <text evidence="7">The sequence shown here is derived from an EMBL/GenBank/DDBJ whole genome shotgun (WGS) entry which is preliminary data.</text>
</comment>